<name>A0ACB8A0L1_9AGAM</name>
<protein>
    <submittedName>
        <fullName evidence="1">Uncharacterized protein</fullName>
    </submittedName>
</protein>
<keyword evidence="2" id="KW-1185">Reference proteome</keyword>
<gene>
    <name evidence="1" type="ORF">BJ138DRAFT_1162027</name>
</gene>
<accession>A0ACB8A0L1</accession>
<reference evidence="1" key="1">
    <citation type="journal article" date="2021" name="New Phytol.">
        <title>Evolutionary innovations through gain and loss of genes in the ectomycorrhizal Boletales.</title>
        <authorList>
            <person name="Wu G."/>
            <person name="Miyauchi S."/>
            <person name="Morin E."/>
            <person name="Kuo A."/>
            <person name="Drula E."/>
            <person name="Varga T."/>
            <person name="Kohler A."/>
            <person name="Feng B."/>
            <person name="Cao Y."/>
            <person name="Lipzen A."/>
            <person name="Daum C."/>
            <person name="Hundley H."/>
            <person name="Pangilinan J."/>
            <person name="Johnson J."/>
            <person name="Barry K."/>
            <person name="LaButti K."/>
            <person name="Ng V."/>
            <person name="Ahrendt S."/>
            <person name="Min B."/>
            <person name="Choi I.G."/>
            <person name="Park H."/>
            <person name="Plett J.M."/>
            <person name="Magnuson J."/>
            <person name="Spatafora J.W."/>
            <person name="Nagy L.G."/>
            <person name="Henrissat B."/>
            <person name="Grigoriev I.V."/>
            <person name="Yang Z.L."/>
            <person name="Xu J."/>
            <person name="Martin F.M."/>
        </authorList>
    </citation>
    <scope>NUCLEOTIDE SEQUENCE</scope>
    <source>
        <strain evidence="1">ATCC 28755</strain>
    </source>
</reference>
<comment type="caution">
    <text evidence="1">The sequence shown here is derived from an EMBL/GenBank/DDBJ whole genome shotgun (WGS) entry which is preliminary data.</text>
</comment>
<evidence type="ECO:0000313" key="2">
    <source>
        <dbReference type="Proteomes" id="UP000790377"/>
    </source>
</evidence>
<dbReference type="Proteomes" id="UP000790377">
    <property type="component" value="Unassembled WGS sequence"/>
</dbReference>
<sequence>MADPALIQTLWEVQTENYVAAAACALVIYDQVLMFSREIDHIWNREWNSMTALYVVARYSGDLQVITNATMYICINWTTSDANMMIATGWGLIIFILAMQAILMIRVYALFNRSKKVLIFLTTLHAFQTTAIFVMTALVINKQALHAFVISVSPAIGSVAQYFTLNPPLEYLPFNQATTCLAVGFDIMLFFFALWAFVRHAMEAKKLDGGWSINVLVKTLMTDHLVYFVCNLTSLLIILSTNYKPSGFIGLCMIDISSGLVVIAGPHMMISLRETEKKTRGEGGTVEGEVSTIRFGARELPAQSESVVEEGEGFRATDEHSE</sequence>
<organism evidence="1 2">
    <name type="scientific">Hygrophoropsis aurantiaca</name>
    <dbReference type="NCBI Taxonomy" id="72124"/>
    <lineage>
        <taxon>Eukaryota</taxon>
        <taxon>Fungi</taxon>
        <taxon>Dikarya</taxon>
        <taxon>Basidiomycota</taxon>
        <taxon>Agaricomycotina</taxon>
        <taxon>Agaricomycetes</taxon>
        <taxon>Agaricomycetidae</taxon>
        <taxon>Boletales</taxon>
        <taxon>Coniophorineae</taxon>
        <taxon>Hygrophoropsidaceae</taxon>
        <taxon>Hygrophoropsis</taxon>
    </lineage>
</organism>
<proteinExistence type="predicted"/>
<evidence type="ECO:0000313" key="1">
    <source>
        <dbReference type="EMBL" id="KAH7906689.1"/>
    </source>
</evidence>
<dbReference type="EMBL" id="MU267987">
    <property type="protein sequence ID" value="KAH7906689.1"/>
    <property type="molecule type" value="Genomic_DNA"/>
</dbReference>